<evidence type="ECO:0000259" key="8">
    <source>
        <dbReference type="PROSITE" id="PS51473"/>
    </source>
</evidence>
<evidence type="ECO:0000256" key="2">
    <source>
        <dbReference type="ARBA" id="ARBA00022525"/>
    </source>
</evidence>
<comment type="caution">
    <text evidence="9">The sequence shown here is derived from an EMBL/GenBank/DDBJ whole genome shotgun (WGS) entry which is preliminary data.</text>
</comment>
<reference evidence="9 10" key="1">
    <citation type="submission" date="2024-01" db="EMBL/GenBank/DDBJ databases">
        <title>The genomes of 5 underutilized Papilionoideae crops provide insights into root nodulation and disease resistanc.</title>
        <authorList>
            <person name="Jiang F."/>
        </authorList>
    </citation>
    <scope>NUCLEOTIDE SEQUENCE [LARGE SCALE GENOMIC DNA]</scope>
    <source>
        <strain evidence="9">LVBAO_FW01</strain>
        <tissue evidence="9">Leaves</tissue>
    </source>
</reference>
<evidence type="ECO:0000256" key="4">
    <source>
        <dbReference type="ARBA" id="ARBA00022737"/>
    </source>
</evidence>
<dbReference type="EMBL" id="JAYMYQ010000010">
    <property type="protein sequence ID" value="KAK7308140.1"/>
    <property type="molecule type" value="Genomic_DNA"/>
</dbReference>
<sequence>MIKESPSAVLLFLMFIMISLNSVSGADPVDSYCPREFPFYSVNSTFHNNLKSVLGLLSSNNASKMGFYDISIGKGPNKVYGQALCRGDITNSTVCQECIEKASQDIMKRCNSEDAMIWYELCQVRYSFQKFFSIMVYTGKYPKQNDQQKNVSDPDRFDDFLKYLLASLSQEAAFNSANKFAAGDVHFHGNNKIYGLVQCTRDISGTDCSSCLSSALAELAACCSYREGGIIVSRTCNARFQLSEFFNASLAIHLPDPTFGGRWKWKAWMFVLIACGSVLILAILIGLCIACLMRKVDRDEEKNERALLQELASPKGVAITEEGDLIGLLCVQEDPGLRPTMSNVVVLLGSESMALPQPRHPAFSLGRLIHIYPSTSSNPSVNEIIFSDISPR</sequence>
<evidence type="ECO:0000256" key="6">
    <source>
        <dbReference type="SAM" id="Phobius"/>
    </source>
</evidence>
<gene>
    <name evidence="9" type="ORF">VNO77_41737</name>
</gene>
<feature type="domain" description="Gnk2-homologous" evidence="8">
    <location>
        <begin position="139"/>
        <end position="245"/>
    </location>
</feature>
<feature type="transmembrane region" description="Helical" evidence="6">
    <location>
        <begin position="267"/>
        <end position="292"/>
    </location>
</feature>
<dbReference type="PANTHER" id="PTHR32411">
    <property type="entry name" value="CYSTEINE-RICH REPEAT SECRETORY PROTEIN 38-RELATED"/>
    <property type="match status" value="1"/>
</dbReference>
<dbReference type="PANTHER" id="PTHR32411:SF43">
    <property type="entry name" value="CYSTEINE-RICH REPEAT SECRETORY PROTEIN 38"/>
    <property type="match status" value="1"/>
</dbReference>
<keyword evidence="4" id="KW-0677">Repeat</keyword>
<accession>A0AAN9JZ11</accession>
<keyword evidence="6" id="KW-0472">Membrane</keyword>
<evidence type="ECO:0000256" key="1">
    <source>
        <dbReference type="ARBA" id="ARBA00004613"/>
    </source>
</evidence>
<comment type="subcellular location">
    <subcellularLocation>
        <location evidence="1">Secreted</location>
    </subcellularLocation>
</comment>
<dbReference type="InterPro" id="IPR038408">
    <property type="entry name" value="GNK2_sf"/>
</dbReference>
<keyword evidence="6" id="KW-1133">Transmembrane helix</keyword>
<dbReference type="CDD" id="cd23509">
    <property type="entry name" value="Gnk2-like"/>
    <property type="match status" value="2"/>
</dbReference>
<feature type="chain" id="PRO_5042830172" description="Gnk2-homologous domain-containing protein" evidence="7">
    <location>
        <begin position="26"/>
        <end position="392"/>
    </location>
</feature>
<dbReference type="InterPro" id="IPR050581">
    <property type="entry name" value="CRR_secretory_protein"/>
</dbReference>
<dbReference type="Proteomes" id="UP001367508">
    <property type="component" value="Unassembled WGS sequence"/>
</dbReference>
<dbReference type="GO" id="GO:0005576">
    <property type="term" value="C:extracellular region"/>
    <property type="evidence" value="ECO:0007669"/>
    <property type="project" value="UniProtKB-SubCell"/>
</dbReference>
<feature type="signal peptide" evidence="7">
    <location>
        <begin position="1"/>
        <end position="25"/>
    </location>
</feature>
<evidence type="ECO:0000256" key="3">
    <source>
        <dbReference type="ARBA" id="ARBA00022729"/>
    </source>
</evidence>
<organism evidence="9 10">
    <name type="scientific">Canavalia gladiata</name>
    <name type="common">Sword bean</name>
    <name type="synonym">Dolichos gladiatus</name>
    <dbReference type="NCBI Taxonomy" id="3824"/>
    <lineage>
        <taxon>Eukaryota</taxon>
        <taxon>Viridiplantae</taxon>
        <taxon>Streptophyta</taxon>
        <taxon>Embryophyta</taxon>
        <taxon>Tracheophyta</taxon>
        <taxon>Spermatophyta</taxon>
        <taxon>Magnoliopsida</taxon>
        <taxon>eudicotyledons</taxon>
        <taxon>Gunneridae</taxon>
        <taxon>Pentapetalae</taxon>
        <taxon>rosids</taxon>
        <taxon>fabids</taxon>
        <taxon>Fabales</taxon>
        <taxon>Fabaceae</taxon>
        <taxon>Papilionoideae</taxon>
        <taxon>50 kb inversion clade</taxon>
        <taxon>NPAAA clade</taxon>
        <taxon>indigoferoid/millettioid clade</taxon>
        <taxon>Phaseoleae</taxon>
        <taxon>Canavalia</taxon>
    </lineage>
</organism>
<dbReference type="FunFam" id="3.30.430.20:FF:000002">
    <property type="entry name" value="Cysteine-rich receptor-like protein kinase 10"/>
    <property type="match status" value="1"/>
</dbReference>
<keyword evidence="10" id="KW-1185">Reference proteome</keyword>
<dbReference type="PROSITE" id="PS51473">
    <property type="entry name" value="GNK2"/>
    <property type="match status" value="2"/>
</dbReference>
<feature type="domain" description="Gnk2-homologous" evidence="8">
    <location>
        <begin position="28"/>
        <end position="131"/>
    </location>
</feature>
<name>A0AAN9JZ11_CANGL</name>
<dbReference type="AlphaFoldDB" id="A0AAN9JZ11"/>
<keyword evidence="6" id="KW-0812">Transmembrane</keyword>
<keyword evidence="2" id="KW-0964">Secreted</keyword>
<evidence type="ECO:0000313" key="9">
    <source>
        <dbReference type="EMBL" id="KAK7308140.1"/>
    </source>
</evidence>
<keyword evidence="3 7" id="KW-0732">Signal</keyword>
<evidence type="ECO:0000256" key="7">
    <source>
        <dbReference type="SAM" id="SignalP"/>
    </source>
</evidence>
<dbReference type="Pfam" id="PF01657">
    <property type="entry name" value="Stress-antifung"/>
    <property type="match status" value="2"/>
</dbReference>
<protein>
    <recommendedName>
        <fullName evidence="8">Gnk2-homologous domain-containing protein</fullName>
    </recommendedName>
</protein>
<dbReference type="Gene3D" id="3.30.430.20">
    <property type="entry name" value="Gnk2 domain, C-X8-C-X2-C motif"/>
    <property type="match status" value="2"/>
</dbReference>
<dbReference type="InterPro" id="IPR002902">
    <property type="entry name" value="GNK2"/>
</dbReference>
<comment type="similarity">
    <text evidence="5">Belongs to the cysteine-rich repeat secretory protein family.</text>
</comment>
<evidence type="ECO:0000313" key="10">
    <source>
        <dbReference type="Proteomes" id="UP001367508"/>
    </source>
</evidence>
<evidence type="ECO:0000256" key="5">
    <source>
        <dbReference type="ARBA" id="ARBA00038515"/>
    </source>
</evidence>
<proteinExistence type="inferred from homology"/>